<evidence type="ECO:0000256" key="1">
    <source>
        <dbReference type="ARBA" id="ARBA00022692"/>
    </source>
</evidence>
<feature type="transmembrane region" description="Helical" evidence="4">
    <location>
        <begin position="362"/>
        <end position="384"/>
    </location>
</feature>
<gene>
    <name evidence="6" type="ORF">NX782_01545</name>
</gene>
<dbReference type="PANTHER" id="PTHR11360:SF290">
    <property type="entry name" value="MONOCARBOXYLATE MFS PERMEASE"/>
    <property type="match status" value="1"/>
</dbReference>
<proteinExistence type="predicted"/>
<feature type="transmembrane region" description="Helical" evidence="4">
    <location>
        <begin position="237"/>
        <end position="255"/>
    </location>
</feature>
<dbReference type="EMBL" id="JANUGX010000001">
    <property type="protein sequence ID" value="MCS0587886.1"/>
    <property type="molecule type" value="Genomic_DNA"/>
</dbReference>
<organism evidence="6 7">
    <name type="scientific">Massilia norwichensis</name>
    <dbReference type="NCBI Taxonomy" id="1442366"/>
    <lineage>
        <taxon>Bacteria</taxon>
        <taxon>Pseudomonadati</taxon>
        <taxon>Pseudomonadota</taxon>
        <taxon>Betaproteobacteria</taxon>
        <taxon>Burkholderiales</taxon>
        <taxon>Oxalobacteraceae</taxon>
        <taxon>Telluria group</taxon>
        <taxon>Massilia</taxon>
    </lineage>
</organism>
<sequence>MVGKRNGAAIDFAEFRQGWRILLLAIAGVMISINAALLYGFGVLVIPLQQQFGWERPALQAAISFLFGGAVIGLQLVGWLNLRFGIKRVTLVSLFTMALGYLATTQIRGSIWSLYAAFFLLPIVGMGALAVTWTQLLNLWFVRNRGLALALGLSGTGITAALTPPLFAWGVANWGWQAPFVILALVNVVIGMPLTLAWFRLPPAHAAADAGALAPGAAAAPALAGMRFRAALASPKYWICNLALCLVVSAVMGMVTSTVPMLRDRGLALASATQVFAWFGIALVLGRLLVGYLLDRLWPPAVAAVSLALPAAGASIFLSGSTDPVLLSVAAALAGLGAGAEFDIAAFLIARYFGLKDYGRIFGLHQGLITVASAAAPLMFGAMFSATGAYTMMLGYCAASTLAGSLLLLTLGRSPQPAVQARAAA</sequence>
<accession>A0ABT2A132</accession>
<dbReference type="Gene3D" id="1.20.1250.20">
    <property type="entry name" value="MFS general substrate transporter like domains"/>
    <property type="match status" value="2"/>
</dbReference>
<dbReference type="InterPro" id="IPR036259">
    <property type="entry name" value="MFS_trans_sf"/>
</dbReference>
<name>A0ABT2A132_9BURK</name>
<keyword evidence="7" id="KW-1185">Reference proteome</keyword>
<dbReference type="PANTHER" id="PTHR11360">
    <property type="entry name" value="MONOCARBOXYLATE TRANSPORTER"/>
    <property type="match status" value="1"/>
</dbReference>
<evidence type="ECO:0000259" key="5">
    <source>
        <dbReference type="PROSITE" id="PS50850"/>
    </source>
</evidence>
<dbReference type="PROSITE" id="PS50850">
    <property type="entry name" value="MFS"/>
    <property type="match status" value="1"/>
</dbReference>
<evidence type="ECO:0000256" key="3">
    <source>
        <dbReference type="ARBA" id="ARBA00023136"/>
    </source>
</evidence>
<dbReference type="InterPro" id="IPR050327">
    <property type="entry name" value="Proton-linked_MCT"/>
</dbReference>
<feature type="transmembrane region" description="Helical" evidence="4">
    <location>
        <begin position="113"/>
        <end position="134"/>
    </location>
</feature>
<feature type="domain" description="Major facilitator superfamily (MFS) profile" evidence="5">
    <location>
        <begin position="20"/>
        <end position="416"/>
    </location>
</feature>
<feature type="transmembrane region" description="Helical" evidence="4">
    <location>
        <begin position="58"/>
        <end position="82"/>
    </location>
</feature>
<feature type="transmembrane region" description="Helical" evidence="4">
    <location>
        <begin position="89"/>
        <end position="107"/>
    </location>
</feature>
<keyword evidence="3 4" id="KW-0472">Membrane</keyword>
<dbReference type="CDD" id="cd17355">
    <property type="entry name" value="MFS_YcxA_like"/>
    <property type="match status" value="1"/>
</dbReference>
<dbReference type="Pfam" id="PF07690">
    <property type="entry name" value="MFS_1"/>
    <property type="match status" value="1"/>
</dbReference>
<dbReference type="RefSeq" id="WP_258843723.1">
    <property type="nucleotide sequence ID" value="NZ_JANUGX010000001.1"/>
</dbReference>
<feature type="transmembrane region" description="Helical" evidence="4">
    <location>
        <begin position="275"/>
        <end position="294"/>
    </location>
</feature>
<feature type="transmembrane region" description="Helical" evidence="4">
    <location>
        <begin position="325"/>
        <end position="350"/>
    </location>
</feature>
<feature type="transmembrane region" description="Helical" evidence="4">
    <location>
        <begin position="301"/>
        <end position="319"/>
    </location>
</feature>
<keyword evidence="1 4" id="KW-0812">Transmembrane</keyword>
<reference evidence="6 7" key="1">
    <citation type="submission" date="2022-08" db="EMBL/GenBank/DDBJ databases">
        <title>Reclassification of Massilia species as members of the genera Telluria, Duganella, Pseudoduganella, Mokoshia gen. nov. and Zemynaea gen. nov. using orthogonal and non-orthogonal genome-based approaches.</title>
        <authorList>
            <person name="Bowman J.P."/>
        </authorList>
    </citation>
    <scope>NUCLEOTIDE SEQUENCE [LARGE SCALE GENOMIC DNA]</scope>
    <source>
        <strain evidence="6 7">LMG 28164</strain>
    </source>
</reference>
<keyword evidence="2 4" id="KW-1133">Transmembrane helix</keyword>
<feature type="transmembrane region" description="Helical" evidence="4">
    <location>
        <begin position="21"/>
        <end position="46"/>
    </location>
</feature>
<feature type="transmembrane region" description="Helical" evidence="4">
    <location>
        <begin position="178"/>
        <end position="199"/>
    </location>
</feature>
<feature type="transmembrane region" description="Helical" evidence="4">
    <location>
        <begin position="390"/>
        <end position="412"/>
    </location>
</feature>
<dbReference type="SUPFAM" id="SSF103473">
    <property type="entry name" value="MFS general substrate transporter"/>
    <property type="match status" value="1"/>
</dbReference>
<comment type="caution">
    <text evidence="6">The sequence shown here is derived from an EMBL/GenBank/DDBJ whole genome shotgun (WGS) entry which is preliminary data.</text>
</comment>
<evidence type="ECO:0000313" key="7">
    <source>
        <dbReference type="Proteomes" id="UP001205560"/>
    </source>
</evidence>
<dbReference type="InterPro" id="IPR020846">
    <property type="entry name" value="MFS_dom"/>
</dbReference>
<feature type="transmembrane region" description="Helical" evidence="4">
    <location>
        <begin position="146"/>
        <end position="172"/>
    </location>
</feature>
<evidence type="ECO:0000313" key="6">
    <source>
        <dbReference type="EMBL" id="MCS0587886.1"/>
    </source>
</evidence>
<evidence type="ECO:0000256" key="4">
    <source>
        <dbReference type="SAM" id="Phobius"/>
    </source>
</evidence>
<dbReference type="Proteomes" id="UP001205560">
    <property type="component" value="Unassembled WGS sequence"/>
</dbReference>
<protein>
    <submittedName>
        <fullName evidence="6">MFS transporter</fullName>
    </submittedName>
</protein>
<dbReference type="InterPro" id="IPR011701">
    <property type="entry name" value="MFS"/>
</dbReference>
<evidence type="ECO:0000256" key="2">
    <source>
        <dbReference type="ARBA" id="ARBA00022989"/>
    </source>
</evidence>